<reference evidence="1 2" key="1">
    <citation type="journal article" date="2013" name="Nat. Genet.">
        <title>The high-quality draft genome of peach (Prunus persica) identifies unique patterns of genetic diversity, domestication and genome evolution.</title>
        <authorList>
            <consortium name="International Peach Genome Initiative"/>
            <person name="Verde I."/>
            <person name="Abbott A.G."/>
            <person name="Scalabrin S."/>
            <person name="Jung S."/>
            <person name="Shu S."/>
            <person name="Marroni F."/>
            <person name="Zhebentyayeva T."/>
            <person name="Dettori M.T."/>
            <person name="Grimwood J."/>
            <person name="Cattonaro F."/>
            <person name="Zuccolo A."/>
            <person name="Rossini L."/>
            <person name="Jenkins J."/>
            <person name="Vendramin E."/>
            <person name="Meisel L.A."/>
            <person name="Decroocq V."/>
            <person name="Sosinski B."/>
            <person name="Prochnik S."/>
            <person name="Mitros T."/>
            <person name="Policriti A."/>
            <person name="Cipriani G."/>
            <person name="Dondini L."/>
            <person name="Ficklin S."/>
            <person name="Goodstein D.M."/>
            <person name="Xuan P."/>
            <person name="Del Fabbro C."/>
            <person name="Aramini V."/>
            <person name="Copetti D."/>
            <person name="Gonzalez S."/>
            <person name="Horner D.S."/>
            <person name="Falchi R."/>
            <person name="Lucas S."/>
            <person name="Mica E."/>
            <person name="Maldonado J."/>
            <person name="Lazzari B."/>
            <person name="Bielenberg D."/>
            <person name="Pirona R."/>
            <person name="Miculan M."/>
            <person name="Barakat A."/>
            <person name="Testolin R."/>
            <person name="Stella A."/>
            <person name="Tartarini S."/>
            <person name="Tonutti P."/>
            <person name="Arus P."/>
            <person name="Orellana A."/>
            <person name="Wells C."/>
            <person name="Main D."/>
            <person name="Vizzotto G."/>
            <person name="Silva H."/>
            <person name="Salamini F."/>
            <person name="Schmutz J."/>
            <person name="Morgante M."/>
            <person name="Rokhsar D.S."/>
        </authorList>
    </citation>
    <scope>NUCLEOTIDE SEQUENCE [LARGE SCALE GENOMIC DNA]</scope>
    <source>
        <strain evidence="2">cv. Nemared</strain>
    </source>
</reference>
<gene>
    <name evidence="1" type="ORF">PRUPE_6G011700</name>
</gene>
<keyword evidence="2" id="KW-1185">Reference proteome</keyword>
<dbReference type="AlphaFoldDB" id="M5W241"/>
<organism evidence="1 2">
    <name type="scientific">Prunus persica</name>
    <name type="common">Peach</name>
    <name type="synonym">Amygdalus persica</name>
    <dbReference type="NCBI Taxonomy" id="3760"/>
    <lineage>
        <taxon>Eukaryota</taxon>
        <taxon>Viridiplantae</taxon>
        <taxon>Streptophyta</taxon>
        <taxon>Embryophyta</taxon>
        <taxon>Tracheophyta</taxon>
        <taxon>Spermatophyta</taxon>
        <taxon>Magnoliopsida</taxon>
        <taxon>eudicotyledons</taxon>
        <taxon>Gunneridae</taxon>
        <taxon>Pentapetalae</taxon>
        <taxon>rosids</taxon>
        <taxon>fabids</taxon>
        <taxon>Rosales</taxon>
        <taxon>Rosaceae</taxon>
        <taxon>Amygdaloideae</taxon>
        <taxon>Amygdaleae</taxon>
        <taxon>Prunus</taxon>
    </lineage>
</organism>
<protein>
    <submittedName>
        <fullName evidence="1">Uncharacterized protein</fullName>
    </submittedName>
</protein>
<dbReference type="EMBL" id="CM007656">
    <property type="protein sequence ID" value="ONH99100.1"/>
    <property type="molecule type" value="Genomic_DNA"/>
</dbReference>
<name>M5W241_PRUPE</name>
<dbReference type="eggNOG" id="ENOG502SWTH">
    <property type="taxonomic scope" value="Eukaryota"/>
</dbReference>
<sequence>MKHVIINTVYDHYLKPLLIAITTKILQLVKSLIISPLDHDDYDPNLDDPEAALQVAEAAAAYSYRDRRRRRNNKNKLDWAKIIVVFCFTAAIGLALLPLQLHDSHELPLNFYFLGLTVLLAFTCILVSKFVHFNYCPAGISISYLFHNLGLFFGFTAFLISITIPFPLWFKCTAYSIYVAACFFIILCNLRFNKYYKPHNLKHPNPQNFENNVVVNDPAVLESSSSSS</sequence>
<accession>M5W241</accession>
<dbReference type="Gramene" id="ONH99100">
    <property type="protein sequence ID" value="ONH99100"/>
    <property type="gene ID" value="PRUPE_6G011700"/>
</dbReference>
<dbReference type="SUPFAM" id="SSF103473">
    <property type="entry name" value="MFS general substrate transporter"/>
    <property type="match status" value="1"/>
</dbReference>
<dbReference type="InterPro" id="IPR036259">
    <property type="entry name" value="MFS_trans_sf"/>
</dbReference>
<dbReference type="PANTHER" id="PTHR34741:SF2">
    <property type="entry name" value="VESICLE TRANSPORT PROTEIN"/>
    <property type="match status" value="1"/>
</dbReference>
<evidence type="ECO:0000313" key="1">
    <source>
        <dbReference type="EMBL" id="ONH99100.1"/>
    </source>
</evidence>
<evidence type="ECO:0000313" key="2">
    <source>
        <dbReference type="Proteomes" id="UP000006882"/>
    </source>
</evidence>
<proteinExistence type="predicted"/>
<dbReference type="PANTHER" id="PTHR34741">
    <property type="entry name" value="IMAP FAMILY MEMBER 1, PUTATIVE-RELATED"/>
    <property type="match status" value="1"/>
</dbReference>
<dbReference type="Proteomes" id="UP000006882">
    <property type="component" value="Chromosome G6"/>
</dbReference>
<dbReference type="HOGENOM" id="CLU_106054_0_0_1"/>